<dbReference type="EMBL" id="MN739824">
    <property type="protein sequence ID" value="QHT27565.1"/>
    <property type="molecule type" value="Genomic_DNA"/>
</dbReference>
<sequence>MAYLDLINNSSPYKFESLGELNFDKSKYGEFVQSTDFPIGTKYVLTKGKFPLNYNDDFKNSGSYHTLNNNIKVKITSFDEFCSEERFKNPQSFPKNAICRIQVEKIKEKHSSSHSSKSSSKSSSQSSSQSSSRPSRQLSSKPSSTNFKNPFSRKSRKIVPFGGRKSNRRKSNRRR</sequence>
<feature type="region of interest" description="Disordered" evidence="1">
    <location>
        <begin position="104"/>
        <end position="175"/>
    </location>
</feature>
<reference evidence="2" key="1">
    <citation type="journal article" date="2020" name="Nature">
        <title>Giant virus diversity and host interactions through global metagenomics.</title>
        <authorList>
            <person name="Schulz F."/>
            <person name="Roux S."/>
            <person name="Paez-Espino D."/>
            <person name="Jungbluth S."/>
            <person name="Walsh D.A."/>
            <person name="Denef V.J."/>
            <person name="McMahon K.D."/>
            <person name="Konstantinidis K.T."/>
            <person name="Eloe-Fadrosh E.A."/>
            <person name="Kyrpides N.C."/>
            <person name="Woyke T."/>
        </authorList>
    </citation>
    <scope>NUCLEOTIDE SEQUENCE</scope>
    <source>
        <strain evidence="2">GVMAG-M-3300023179-33</strain>
    </source>
</reference>
<organism evidence="2">
    <name type="scientific">viral metagenome</name>
    <dbReference type="NCBI Taxonomy" id="1070528"/>
    <lineage>
        <taxon>unclassified sequences</taxon>
        <taxon>metagenomes</taxon>
        <taxon>organismal metagenomes</taxon>
    </lineage>
</organism>
<accession>A0A6C0EJL7</accession>
<feature type="compositionally biased region" description="Low complexity" evidence="1">
    <location>
        <begin position="113"/>
        <end position="144"/>
    </location>
</feature>
<feature type="compositionally biased region" description="Basic residues" evidence="1">
    <location>
        <begin position="165"/>
        <end position="175"/>
    </location>
</feature>
<protein>
    <submittedName>
        <fullName evidence="2">Uncharacterized protein</fullName>
    </submittedName>
</protein>
<dbReference type="AlphaFoldDB" id="A0A6C0EJL7"/>
<name>A0A6C0EJL7_9ZZZZ</name>
<proteinExistence type="predicted"/>
<evidence type="ECO:0000256" key="1">
    <source>
        <dbReference type="SAM" id="MobiDB-lite"/>
    </source>
</evidence>
<evidence type="ECO:0000313" key="2">
    <source>
        <dbReference type="EMBL" id="QHT27565.1"/>
    </source>
</evidence>